<evidence type="ECO:0000313" key="9">
    <source>
        <dbReference type="Proteomes" id="UP000187406"/>
    </source>
</evidence>
<comment type="subcellular location">
    <subcellularLocation>
        <location evidence="1">Endomembrane system</location>
        <topology evidence="1">Multi-pass membrane protein</topology>
    </subcellularLocation>
</comment>
<feature type="transmembrane region" description="Helical" evidence="7">
    <location>
        <begin position="92"/>
        <end position="115"/>
    </location>
</feature>
<proteinExistence type="inferred from homology"/>
<keyword evidence="3" id="KW-0732">Signal</keyword>
<evidence type="ECO:0000256" key="2">
    <source>
        <dbReference type="ARBA" id="ARBA00022692"/>
    </source>
</evidence>
<name>A0A1Q3BTG5_CEPFO</name>
<keyword evidence="4 7" id="KW-1133">Transmembrane helix</keyword>
<feature type="transmembrane region" description="Helical" evidence="7">
    <location>
        <begin position="136"/>
        <end position="159"/>
    </location>
</feature>
<evidence type="ECO:0000256" key="3">
    <source>
        <dbReference type="ARBA" id="ARBA00022729"/>
    </source>
</evidence>
<gene>
    <name evidence="8" type="ORF">CFOL_v3_14749</name>
</gene>
<evidence type="ECO:0000256" key="7">
    <source>
        <dbReference type="SAM" id="Phobius"/>
    </source>
</evidence>
<dbReference type="Pfam" id="PF06749">
    <property type="entry name" value="DUF1218"/>
    <property type="match status" value="1"/>
</dbReference>
<comment type="caution">
    <text evidence="8">The sequence shown here is derived from an EMBL/GenBank/DDBJ whole genome shotgun (WGS) entry which is preliminary data.</text>
</comment>
<evidence type="ECO:0000256" key="1">
    <source>
        <dbReference type="ARBA" id="ARBA00004127"/>
    </source>
</evidence>
<dbReference type="STRING" id="3775.A0A1Q3BTG5"/>
<accession>A0A1Q3BTG5</accession>
<sequence>MAKNVGYMVCLLVMAMDIAAGILGIKAEIAEHKMTHLGLSIFECGEASHKAYKLGLDAAILLAIAHVIANFHGGCIGIWYRESYGKASTYKQLAVSTLIFSWLTVAAGLSLLIIATLGNSKPVISCGISHHRFFSIGGILCFIHGFFTTVYCAAATAVVHREHKQSHATVT</sequence>
<dbReference type="InterPro" id="IPR009606">
    <property type="entry name" value="DEAL/Modifying_wall_lignin1/2"/>
</dbReference>
<keyword evidence="2 7" id="KW-0812">Transmembrane</keyword>
<dbReference type="AlphaFoldDB" id="A0A1Q3BTG5"/>
<dbReference type="InterPro" id="IPR052222">
    <property type="entry name" value="DESIGUAL"/>
</dbReference>
<evidence type="ECO:0000256" key="5">
    <source>
        <dbReference type="ARBA" id="ARBA00023136"/>
    </source>
</evidence>
<dbReference type="OrthoDB" id="1667348at2759"/>
<keyword evidence="9" id="KW-1185">Reference proteome</keyword>
<dbReference type="InParanoid" id="A0A1Q3BTG5"/>
<comment type="similarity">
    <text evidence="6">Belongs to the DESIGUAL family.</text>
</comment>
<evidence type="ECO:0000313" key="8">
    <source>
        <dbReference type="EMBL" id="GAV71255.1"/>
    </source>
</evidence>
<dbReference type="PANTHER" id="PTHR31769">
    <property type="entry name" value="OS07G0462200 PROTEIN-RELATED"/>
    <property type="match status" value="1"/>
</dbReference>
<feature type="transmembrane region" description="Helical" evidence="7">
    <location>
        <begin position="6"/>
        <end position="25"/>
    </location>
</feature>
<keyword evidence="5 7" id="KW-0472">Membrane</keyword>
<dbReference type="EMBL" id="BDDD01000900">
    <property type="protein sequence ID" value="GAV71255.1"/>
    <property type="molecule type" value="Genomic_DNA"/>
</dbReference>
<organism evidence="8 9">
    <name type="scientific">Cephalotus follicularis</name>
    <name type="common">Albany pitcher plant</name>
    <dbReference type="NCBI Taxonomy" id="3775"/>
    <lineage>
        <taxon>Eukaryota</taxon>
        <taxon>Viridiplantae</taxon>
        <taxon>Streptophyta</taxon>
        <taxon>Embryophyta</taxon>
        <taxon>Tracheophyta</taxon>
        <taxon>Spermatophyta</taxon>
        <taxon>Magnoliopsida</taxon>
        <taxon>eudicotyledons</taxon>
        <taxon>Gunneridae</taxon>
        <taxon>Pentapetalae</taxon>
        <taxon>rosids</taxon>
        <taxon>fabids</taxon>
        <taxon>Oxalidales</taxon>
        <taxon>Cephalotaceae</taxon>
        <taxon>Cephalotus</taxon>
    </lineage>
</organism>
<protein>
    <submittedName>
        <fullName evidence="8">DUF1218 domain-containing protein</fullName>
    </submittedName>
</protein>
<evidence type="ECO:0000256" key="6">
    <source>
        <dbReference type="ARBA" id="ARBA00029467"/>
    </source>
</evidence>
<evidence type="ECO:0000256" key="4">
    <source>
        <dbReference type="ARBA" id="ARBA00022989"/>
    </source>
</evidence>
<dbReference type="GO" id="GO:0012505">
    <property type="term" value="C:endomembrane system"/>
    <property type="evidence" value="ECO:0007669"/>
    <property type="project" value="UniProtKB-SubCell"/>
</dbReference>
<dbReference type="Proteomes" id="UP000187406">
    <property type="component" value="Unassembled WGS sequence"/>
</dbReference>
<reference evidence="9" key="1">
    <citation type="submission" date="2016-04" db="EMBL/GenBank/DDBJ databases">
        <title>Cephalotus genome sequencing.</title>
        <authorList>
            <person name="Fukushima K."/>
            <person name="Hasebe M."/>
            <person name="Fang X."/>
        </authorList>
    </citation>
    <scope>NUCLEOTIDE SEQUENCE [LARGE SCALE GENOMIC DNA]</scope>
    <source>
        <strain evidence="9">cv. St1</strain>
    </source>
</reference>
<feature type="transmembrane region" description="Helical" evidence="7">
    <location>
        <begin position="58"/>
        <end position="80"/>
    </location>
</feature>